<name>A0ABZ3F869_9HELI</name>
<evidence type="ECO:0000313" key="1">
    <source>
        <dbReference type="EMBL" id="XAM18259.1"/>
    </source>
</evidence>
<reference evidence="1 2" key="1">
    <citation type="submission" date="2024-02" db="EMBL/GenBank/DDBJ databases">
        <title>Genome and pathogenicity analysis of Helicobacter mastomyrinus isolated from mice.</title>
        <authorList>
            <person name="Zhu L."/>
        </authorList>
    </citation>
    <scope>NUCLEOTIDE SEQUENCE [LARGE SCALE GENOMIC DNA]</scope>
    <source>
        <strain evidence="1 2">Hm-17</strain>
    </source>
</reference>
<sequence>MKYIKEEHKSYYYQHYDTEICALIYLKDTIQWLKDERIYDNTQIFILSSHSGAYPY</sequence>
<dbReference type="EMBL" id="CP145316">
    <property type="protein sequence ID" value="XAM18259.1"/>
    <property type="molecule type" value="Genomic_DNA"/>
</dbReference>
<protein>
    <submittedName>
        <fullName evidence="1">Uncharacterized protein</fullName>
    </submittedName>
</protein>
<organism evidence="1 2">
    <name type="scientific">Helicobacter mastomyrinus</name>
    <dbReference type="NCBI Taxonomy" id="287948"/>
    <lineage>
        <taxon>Bacteria</taxon>
        <taxon>Pseudomonadati</taxon>
        <taxon>Campylobacterota</taxon>
        <taxon>Epsilonproteobacteria</taxon>
        <taxon>Campylobacterales</taxon>
        <taxon>Helicobacteraceae</taxon>
        <taxon>Helicobacter</taxon>
    </lineage>
</organism>
<dbReference type="Proteomes" id="UP001434737">
    <property type="component" value="Chromosome"/>
</dbReference>
<accession>A0ABZ3F869</accession>
<gene>
    <name evidence="1" type="ORF">V3I05_00750</name>
</gene>
<evidence type="ECO:0000313" key="2">
    <source>
        <dbReference type="Proteomes" id="UP001434737"/>
    </source>
</evidence>
<keyword evidence="2" id="KW-1185">Reference proteome</keyword>
<dbReference type="RefSeq" id="WP_295702314.1">
    <property type="nucleotide sequence ID" value="NZ_CP145316.1"/>
</dbReference>
<proteinExistence type="predicted"/>